<accession>A0A1Y3BTE7</accession>
<protein>
    <submittedName>
        <fullName evidence="1">Uncharacterized protein</fullName>
    </submittedName>
</protein>
<reference evidence="1 2" key="1">
    <citation type="submission" date="2017-03" db="EMBL/GenBank/DDBJ databases">
        <title>Genome Survey of Euroglyphus maynei.</title>
        <authorList>
            <person name="Arlian L.G."/>
            <person name="Morgan M.S."/>
            <person name="Rider S.D."/>
        </authorList>
    </citation>
    <scope>NUCLEOTIDE SEQUENCE [LARGE SCALE GENOMIC DNA]</scope>
    <source>
        <strain evidence="1">Arlian Lab</strain>
        <tissue evidence="1">Whole body</tissue>
    </source>
</reference>
<name>A0A1Y3BTE7_EURMA</name>
<evidence type="ECO:0000313" key="1">
    <source>
        <dbReference type="EMBL" id="OTF83264.1"/>
    </source>
</evidence>
<gene>
    <name evidence="1" type="ORF">BLA29_009970</name>
</gene>
<dbReference type="AlphaFoldDB" id="A0A1Y3BTE7"/>
<keyword evidence="2" id="KW-1185">Reference proteome</keyword>
<proteinExistence type="predicted"/>
<dbReference type="EMBL" id="MUJZ01004407">
    <property type="protein sequence ID" value="OTF83264.1"/>
    <property type="molecule type" value="Genomic_DNA"/>
</dbReference>
<comment type="caution">
    <text evidence="1">The sequence shown here is derived from an EMBL/GenBank/DDBJ whole genome shotgun (WGS) entry which is preliminary data.</text>
</comment>
<organism evidence="1 2">
    <name type="scientific">Euroglyphus maynei</name>
    <name type="common">Mayne's house dust mite</name>
    <dbReference type="NCBI Taxonomy" id="6958"/>
    <lineage>
        <taxon>Eukaryota</taxon>
        <taxon>Metazoa</taxon>
        <taxon>Ecdysozoa</taxon>
        <taxon>Arthropoda</taxon>
        <taxon>Chelicerata</taxon>
        <taxon>Arachnida</taxon>
        <taxon>Acari</taxon>
        <taxon>Acariformes</taxon>
        <taxon>Sarcoptiformes</taxon>
        <taxon>Astigmata</taxon>
        <taxon>Psoroptidia</taxon>
        <taxon>Analgoidea</taxon>
        <taxon>Pyroglyphidae</taxon>
        <taxon>Pyroglyphinae</taxon>
        <taxon>Euroglyphus</taxon>
    </lineage>
</organism>
<evidence type="ECO:0000313" key="2">
    <source>
        <dbReference type="Proteomes" id="UP000194236"/>
    </source>
</evidence>
<sequence length="78" mass="8932">MVPNGKGQTLVKHDIALELRGLSSKWYRTIFPAIHDQQLKRLASSFTIVPMNGTRISEVKKLIDRNFIQICILLSPKR</sequence>
<dbReference type="Proteomes" id="UP000194236">
    <property type="component" value="Unassembled WGS sequence"/>
</dbReference>